<dbReference type="PROSITE" id="PS50157">
    <property type="entry name" value="ZINC_FINGER_C2H2_2"/>
    <property type="match status" value="2"/>
</dbReference>
<feature type="domain" description="C2H2-type" evidence="7">
    <location>
        <begin position="230"/>
        <end position="256"/>
    </location>
</feature>
<evidence type="ECO:0000256" key="5">
    <source>
        <dbReference type="PROSITE-ProRule" id="PRU00042"/>
    </source>
</evidence>
<dbReference type="PANTHER" id="PTHR23235">
    <property type="entry name" value="KRUEPPEL-LIKE TRANSCRIPTION FACTOR"/>
    <property type="match status" value="1"/>
</dbReference>
<feature type="compositionally biased region" description="Basic and acidic residues" evidence="6">
    <location>
        <begin position="155"/>
        <end position="170"/>
    </location>
</feature>
<evidence type="ECO:0000313" key="8">
    <source>
        <dbReference type="EMBL" id="CAI2372630.1"/>
    </source>
</evidence>
<keyword evidence="3 5" id="KW-0863">Zinc-finger</keyword>
<dbReference type="SMART" id="SM00355">
    <property type="entry name" value="ZnF_C2H2"/>
    <property type="match status" value="2"/>
</dbReference>
<dbReference type="AlphaFoldDB" id="A0AAD1XH62"/>
<feature type="region of interest" description="Disordered" evidence="6">
    <location>
        <begin position="146"/>
        <end position="170"/>
    </location>
</feature>
<evidence type="ECO:0000256" key="4">
    <source>
        <dbReference type="ARBA" id="ARBA00022833"/>
    </source>
</evidence>
<feature type="domain" description="C2H2-type" evidence="7">
    <location>
        <begin position="200"/>
        <end position="229"/>
    </location>
</feature>
<proteinExistence type="predicted"/>
<keyword evidence="4" id="KW-0862">Zinc</keyword>
<dbReference type="PANTHER" id="PTHR23235:SF120">
    <property type="entry name" value="KRUPPEL-LIKE FACTOR 15"/>
    <property type="match status" value="1"/>
</dbReference>
<evidence type="ECO:0000259" key="7">
    <source>
        <dbReference type="PROSITE" id="PS50157"/>
    </source>
</evidence>
<dbReference type="SUPFAM" id="SSF57667">
    <property type="entry name" value="beta-beta-alpha zinc fingers"/>
    <property type="match status" value="1"/>
</dbReference>
<dbReference type="Gene3D" id="3.30.160.60">
    <property type="entry name" value="Classic Zinc Finger"/>
    <property type="match status" value="1"/>
</dbReference>
<dbReference type="EMBL" id="CAMPGE010013925">
    <property type="protein sequence ID" value="CAI2372630.1"/>
    <property type="molecule type" value="Genomic_DNA"/>
</dbReference>
<dbReference type="GO" id="GO:0008270">
    <property type="term" value="F:zinc ion binding"/>
    <property type="evidence" value="ECO:0007669"/>
    <property type="project" value="UniProtKB-KW"/>
</dbReference>
<name>A0AAD1XH62_EUPCR</name>
<keyword evidence="2" id="KW-0677">Repeat</keyword>
<evidence type="ECO:0000256" key="6">
    <source>
        <dbReference type="SAM" id="MobiDB-lite"/>
    </source>
</evidence>
<gene>
    <name evidence="8" type="ORF">ECRASSUSDP1_LOCUS13961</name>
</gene>
<dbReference type="PROSITE" id="PS00028">
    <property type="entry name" value="ZINC_FINGER_C2H2_1"/>
    <property type="match status" value="2"/>
</dbReference>
<accession>A0AAD1XH62</accession>
<sequence>MHPILSKNFSVSYQENKCRNLQPTGKYPKAIDLPILFLNENTVPLPVLQPPLNFYNSQQSHTVNSDIRGFLELNDLRANGVKAKDIPIEQPIANPKAILDVEIPIEGPISGSDKTSCNISNPDCIVFEIKPPSKLSEKILEKNAVSGEPSIVSTDESKSPTKDEPKKVNLAEDNSEILKPYLHSVTFESSKGPRRRKRTIYCKYPECDKVFFKTWNFVDHARMHLGIKPYECKRCDEKFTQKGNLKKHLKKYHKHK</sequence>
<dbReference type="InterPro" id="IPR013087">
    <property type="entry name" value="Znf_C2H2_type"/>
</dbReference>
<dbReference type="GO" id="GO:0000981">
    <property type="term" value="F:DNA-binding transcription factor activity, RNA polymerase II-specific"/>
    <property type="evidence" value="ECO:0007669"/>
    <property type="project" value="TreeGrafter"/>
</dbReference>
<evidence type="ECO:0000313" key="9">
    <source>
        <dbReference type="Proteomes" id="UP001295684"/>
    </source>
</evidence>
<comment type="caution">
    <text evidence="8">The sequence shown here is derived from an EMBL/GenBank/DDBJ whole genome shotgun (WGS) entry which is preliminary data.</text>
</comment>
<evidence type="ECO:0000256" key="2">
    <source>
        <dbReference type="ARBA" id="ARBA00022737"/>
    </source>
</evidence>
<dbReference type="GO" id="GO:0000978">
    <property type="term" value="F:RNA polymerase II cis-regulatory region sequence-specific DNA binding"/>
    <property type="evidence" value="ECO:0007669"/>
    <property type="project" value="TreeGrafter"/>
</dbReference>
<keyword evidence="1" id="KW-0479">Metal-binding</keyword>
<dbReference type="Pfam" id="PF00096">
    <property type="entry name" value="zf-C2H2"/>
    <property type="match status" value="1"/>
</dbReference>
<evidence type="ECO:0000256" key="1">
    <source>
        <dbReference type="ARBA" id="ARBA00022723"/>
    </source>
</evidence>
<keyword evidence="9" id="KW-1185">Reference proteome</keyword>
<protein>
    <recommendedName>
        <fullName evidence="7">C2H2-type domain-containing protein</fullName>
    </recommendedName>
</protein>
<dbReference type="InterPro" id="IPR036236">
    <property type="entry name" value="Znf_C2H2_sf"/>
</dbReference>
<organism evidence="8 9">
    <name type="scientific">Euplotes crassus</name>
    <dbReference type="NCBI Taxonomy" id="5936"/>
    <lineage>
        <taxon>Eukaryota</taxon>
        <taxon>Sar</taxon>
        <taxon>Alveolata</taxon>
        <taxon>Ciliophora</taxon>
        <taxon>Intramacronucleata</taxon>
        <taxon>Spirotrichea</taxon>
        <taxon>Hypotrichia</taxon>
        <taxon>Euplotida</taxon>
        <taxon>Euplotidae</taxon>
        <taxon>Moneuplotes</taxon>
    </lineage>
</organism>
<dbReference type="Proteomes" id="UP001295684">
    <property type="component" value="Unassembled WGS sequence"/>
</dbReference>
<dbReference type="FunFam" id="3.30.160.60:FF:000110">
    <property type="entry name" value="Zinc finger protein-like"/>
    <property type="match status" value="1"/>
</dbReference>
<reference evidence="8" key="1">
    <citation type="submission" date="2023-07" db="EMBL/GenBank/DDBJ databases">
        <authorList>
            <consortium name="AG Swart"/>
            <person name="Singh M."/>
            <person name="Singh A."/>
            <person name="Seah K."/>
            <person name="Emmerich C."/>
        </authorList>
    </citation>
    <scope>NUCLEOTIDE SEQUENCE</scope>
    <source>
        <strain evidence="8">DP1</strain>
    </source>
</reference>
<evidence type="ECO:0000256" key="3">
    <source>
        <dbReference type="ARBA" id="ARBA00022771"/>
    </source>
</evidence>